<organism evidence="1 2">
    <name type="scientific">Marinilabilia rubra</name>
    <dbReference type="NCBI Taxonomy" id="2162893"/>
    <lineage>
        <taxon>Bacteria</taxon>
        <taxon>Pseudomonadati</taxon>
        <taxon>Bacteroidota</taxon>
        <taxon>Bacteroidia</taxon>
        <taxon>Marinilabiliales</taxon>
        <taxon>Marinilabiliaceae</taxon>
        <taxon>Marinilabilia</taxon>
    </lineage>
</organism>
<evidence type="ECO:0000313" key="1">
    <source>
        <dbReference type="EMBL" id="PWE00495.1"/>
    </source>
</evidence>
<dbReference type="AlphaFoldDB" id="A0A2U2BBP5"/>
<name>A0A2U2BBP5_9BACT</name>
<sequence>MPKNKLASFRYRVINNCLRNTGRKWNRQDLINEISDQHSPQPDSWKILPDKYGSNLRAYNYTPGHALHDHHCSEHFC</sequence>
<proteinExistence type="predicted"/>
<protein>
    <submittedName>
        <fullName evidence="1">Uncharacterized protein</fullName>
    </submittedName>
</protein>
<reference evidence="1 2" key="1">
    <citation type="submission" date="2018-05" db="EMBL/GenBank/DDBJ databases">
        <title>Marinilabilia rubrum sp. nov., isolated from saltern sediment.</title>
        <authorList>
            <person name="Zhang R."/>
        </authorList>
    </citation>
    <scope>NUCLEOTIDE SEQUENCE [LARGE SCALE GENOMIC DNA]</scope>
    <source>
        <strain evidence="1 2">WTE16</strain>
    </source>
</reference>
<evidence type="ECO:0000313" key="2">
    <source>
        <dbReference type="Proteomes" id="UP000244956"/>
    </source>
</evidence>
<gene>
    <name evidence="1" type="ORF">DDZ16_06085</name>
</gene>
<dbReference type="EMBL" id="QEWP01000003">
    <property type="protein sequence ID" value="PWE00495.1"/>
    <property type="molecule type" value="Genomic_DNA"/>
</dbReference>
<keyword evidence="2" id="KW-1185">Reference proteome</keyword>
<dbReference type="Proteomes" id="UP000244956">
    <property type="component" value="Unassembled WGS sequence"/>
</dbReference>
<accession>A0A2U2BBP5</accession>
<comment type="caution">
    <text evidence="1">The sequence shown here is derived from an EMBL/GenBank/DDBJ whole genome shotgun (WGS) entry which is preliminary data.</text>
</comment>